<reference evidence="3" key="1">
    <citation type="submission" date="2022-11" db="UniProtKB">
        <authorList>
            <consortium name="WormBaseParasite"/>
        </authorList>
    </citation>
    <scope>IDENTIFICATION</scope>
</reference>
<dbReference type="GO" id="GO:0044774">
    <property type="term" value="P:mitotic DNA integrity checkpoint signaling"/>
    <property type="evidence" value="ECO:0007669"/>
    <property type="project" value="TreeGrafter"/>
</dbReference>
<organism evidence="2 3">
    <name type="scientific">Acrobeloides nanus</name>
    <dbReference type="NCBI Taxonomy" id="290746"/>
    <lineage>
        <taxon>Eukaryota</taxon>
        <taxon>Metazoa</taxon>
        <taxon>Ecdysozoa</taxon>
        <taxon>Nematoda</taxon>
        <taxon>Chromadorea</taxon>
        <taxon>Rhabditida</taxon>
        <taxon>Tylenchina</taxon>
        <taxon>Cephalobomorpha</taxon>
        <taxon>Cephaloboidea</taxon>
        <taxon>Cephalobidae</taxon>
        <taxon>Acrobeloides</taxon>
    </lineage>
</organism>
<name>A0A914DA45_9BILA</name>
<dbReference type="GO" id="GO:0003690">
    <property type="term" value="F:double-stranded DNA binding"/>
    <property type="evidence" value="ECO:0007669"/>
    <property type="project" value="TreeGrafter"/>
</dbReference>
<dbReference type="InterPro" id="IPR052709">
    <property type="entry name" value="Transposase-MT_Hybrid"/>
</dbReference>
<dbReference type="GO" id="GO:0044547">
    <property type="term" value="F:DNA topoisomerase binding"/>
    <property type="evidence" value="ECO:0007669"/>
    <property type="project" value="TreeGrafter"/>
</dbReference>
<dbReference type="PANTHER" id="PTHR46060:SF2">
    <property type="entry name" value="HISTONE-LYSINE N-METHYLTRANSFERASE SETMAR"/>
    <property type="match status" value="1"/>
</dbReference>
<dbReference type="WBParaSite" id="ACRNAN_scaffold21711.g14292.t1">
    <property type="protein sequence ID" value="ACRNAN_scaffold21711.g14292.t1"/>
    <property type="gene ID" value="ACRNAN_scaffold21711.g14292"/>
</dbReference>
<dbReference type="GO" id="GO:0003697">
    <property type="term" value="F:single-stranded DNA binding"/>
    <property type="evidence" value="ECO:0007669"/>
    <property type="project" value="TreeGrafter"/>
</dbReference>
<sequence>MEKNRGVIRELLKYEFELGHTAKEAMDNINRAKGHGIVAKRTAYEWFSKFKNNQMEIADKKRAGRPREIDRAAVVNTVEAHPSTTRMLAEDFDYAQSQIVEILHAAGKKWLRSRWVPKELTEAQKRNAPERQTRQKVEDLGWEPLDHAPYSPDMAPSDFYLFRSLEHWLRGKKFKTIEEMRESLEEFFASKDRDWYRRGLTRLEEQWQKVIENNGEYFDY</sequence>
<dbReference type="GO" id="GO:0046975">
    <property type="term" value="F:histone H3K36 methyltransferase activity"/>
    <property type="evidence" value="ECO:0007669"/>
    <property type="project" value="TreeGrafter"/>
</dbReference>
<dbReference type="GO" id="GO:0005634">
    <property type="term" value="C:nucleus"/>
    <property type="evidence" value="ECO:0007669"/>
    <property type="project" value="TreeGrafter"/>
</dbReference>
<dbReference type="Proteomes" id="UP000887540">
    <property type="component" value="Unplaced"/>
</dbReference>
<keyword evidence="2" id="KW-1185">Reference proteome</keyword>
<dbReference type="Gene3D" id="1.10.10.1450">
    <property type="match status" value="1"/>
</dbReference>
<evidence type="ECO:0000259" key="1">
    <source>
        <dbReference type="Pfam" id="PF17906"/>
    </source>
</evidence>
<dbReference type="GO" id="GO:0000729">
    <property type="term" value="P:DNA double-strand break processing"/>
    <property type="evidence" value="ECO:0007669"/>
    <property type="project" value="TreeGrafter"/>
</dbReference>
<dbReference type="PANTHER" id="PTHR46060">
    <property type="entry name" value="MARINER MOS1 TRANSPOSASE-LIKE PROTEIN"/>
    <property type="match status" value="1"/>
</dbReference>
<proteinExistence type="predicted"/>
<dbReference type="GO" id="GO:0015074">
    <property type="term" value="P:DNA integration"/>
    <property type="evidence" value="ECO:0007669"/>
    <property type="project" value="TreeGrafter"/>
</dbReference>
<protein>
    <submittedName>
        <fullName evidence="3">Mos1 transposase HTH domain-containing protein</fullName>
    </submittedName>
</protein>
<dbReference type="InterPro" id="IPR036397">
    <property type="entry name" value="RNaseH_sf"/>
</dbReference>
<dbReference type="GO" id="GO:0042800">
    <property type="term" value="F:histone H3K4 methyltransferase activity"/>
    <property type="evidence" value="ECO:0007669"/>
    <property type="project" value="TreeGrafter"/>
</dbReference>
<accession>A0A914DA45</accession>
<dbReference type="AlphaFoldDB" id="A0A914DA45"/>
<dbReference type="Gene3D" id="3.30.420.10">
    <property type="entry name" value="Ribonuclease H-like superfamily/Ribonuclease H"/>
    <property type="match status" value="1"/>
</dbReference>
<dbReference type="GO" id="GO:0035861">
    <property type="term" value="C:site of double-strand break"/>
    <property type="evidence" value="ECO:0007669"/>
    <property type="project" value="TreeGrafter"/>
</dbReference>
<dbReference type="Pfam" id="PF17906">
    <property type="entry name" value="HTH_48"/>
    <property type="match status" value="1"/>
</dbReference>
<dbReference type="GO" id="GO:0031297">
    <property type="term" value="P:replication fork processing"/>
    <property type="evidence" value="ECO:0007669"/>
    <property type="project" value="TreeGrafter"/>
</dbReference>
<dbReference type="GO" id="GO:0000014">
    <property type="term" value="F:single-stranded DNA endodeoxyribonuclease activity"/>
    <property type="evidence" value="ECO:0007669"/>
    <property type="project" value="TreeGrafter"/>
</dbReference>
<dbReference type="InterPro" id="IPR041426">
    <property type="entry name" value="Mos1_HTH"/>
</dbReference>
<dbReference type="GO" id="GO:0000793">
    <property type="term" value="C:condensed chromosome"/>
    <property type="evidence" value="ECO:0007669"/>
    <property type="project" value="TreeGrafter"/>
</dbReference>
<feature type="domain" description="Mos1 transposase HTH" evidence="1">
    <location>
        <begin position="8"/>
        <end position="53"/>
    </location>
</feature>
<dbReference type="GO" id="GO:0006303">
    <property type="term" value="P:double-strand break repair via nonhomologous end joining"/>
    <property type="evidence" value="ECO:0007669"/>
    <property type="project" value="TreeGrafter"/>
</dbReference>
<evidence type="ECO:0000313" key="2">
    <source>
        <dbReference type="Proteomes" id="UP000887540"/>
    </source>
</evidence>
<evidence type="ECO:0000313" key="3">
    <source>
        <dbReference type="WBParaSite" id="ACRNAN_scaffold21711.g14292.t1"/>
    </source>
</evidence>